<evidence type="ECO:0000259" key="2">
    <source>
        <dbReference type="PROSITE" id="PS50042"/>
    </source>
</evidence>
<dbReference type="PROSITE" id="PS00888">
    <property type="entry name" value="CNMP_BINDING_1"/>
    <property type="match status" value="1"/>
</dbReference>
<feature type="domain" description="Cyclic nucleotide-binding" evidence="2">
    <location>
        <begin position="120"/>
        <end position="225"/>
    </location>
</feature>
<evidence type="ECO:0000313" key="4">
    <source>
        <dbReference type="Proteomes" id="UP001497497"/>
    </source>
</evidence>
<dbReference type="Pfam" id="PF00027">
    <property type="entry name" value="cNMP_binding"/>
    <property type="match status" value="1"/>
</dbReference>
<gene>
    <name evidence="3" type="ORF">GSLYS_00004834001</name>
</gene>
<evidence type="ECO:0000256" key="1">
    <source>
        <dbReference type="SAM" id="MobiDB-lite"/>
    </source>
</evidence>
<keyword evidence="4" id="KW-1185">Reference proteome</keyword>
<dbReference type="InterPro" id="IPR018488">
    <property type="entry name" value="cNMP-bd_CS"/>
</dbReference>
<dbReference type="SMART" id="SM00100">
    <property type="entry name" value="cNMP"/>
    <property type="match status" value="1"/>
</dbReference>
<feature type="compositionally biased region" description="Basic and acidic residues" evidence="1">
    <location>
        <begin position="549"/>
        <end position="576"/>
    </location>
</feature>
<protein>
    <recommendedName>
        <fullName evidence="2">Cyclic nucleotide-binding domain-containing protein</fullName>
    </recommendedName>
</protein>
<feature type="region of interest" description="Disordered" evidence="1">
    <location>
        <begin position="540"/>
        <end position="576"/>
    </location>
</feature>
<feature type="region of interest" description="Disordered" evidence="1">
    <location>
        <begin position="398"/>
        <end position="456"/>
    </location>
</feature>
<feature type="region of interest" description="Disordered" evidence="1">
    <location>
        <begin position="300"/>
        <end position="325"/>
    </location>
</feature>
<dbReference type="Gene3D" id="2.60.120.10">
    <property type="entry name" value="Jelly Rolls"/>
    <property type="match status" value="1"/>
</dbReference>
<organism evidence="3 4">
    <name type="scientific">Lymnaea stagnalis</name>
    <name type="common">Great pond snail</name>
    <name type="synonym">Helix stagnalis</name>
    <dbReference type="NCBI Taxonomy" id="6523"/>
    <lineage>
        <taxon>Eukaryota</taxon>
        <taxon>Metazoa</taxon>
        <taxon>Spiralia</taxon>
        <taxon>Lophotrochozoa</taxon>
        <taxon>Mollusca</taxon>
        <taxon>Gastropoda</taxon>
        <taxon>Heterobranchia</taxon>
        <taxon>Euthyneura</taxon>
        <taxon>Panpulmonata</taxon>
        <taxon>Hygrophila</taxon>
        <taxon>Lymnaeoidea</taxon>
        <taxon>Lymnaeidae</taxon>
        <taxon>Lymnaea</taxon>
    </lineage>
</organism>
<dbReference type="InterPro" id="IPR000595">
    <property type="entry name" value="cNMP-bd_dom"/>
</dbReference>
<proteinExistence type="predicted"/>
<sequence>MFGEDIAKKTAVSSPLKPMVVLGPKFKLYAKLVLLCIRLCKQSVRNFARSRHQYESVLRSVDECATEISWDGHIFYPGHYCTEKPQILSSSARRILKQDPRSRSDEDIEMLLVALRNIPALNEYPRNMQQKLCKLGRYETFEPWRVLVREGDPAYCFYFILSGSVVVTAFDDATGSSRTLVILTKGMSFGELAFAANSRRQATVCSKTHVELLTITREEFEELFMDGRRDVLADDQNNQFIRGLNFLRHWPVERLKGNPQVSTVYYFDRNQVLVRDSNKSEWIYVVLKGSLSVLKKLPRLEPQPSRSGPALTNRRRRKRPNLSLNDINDIKREKVEVRPKTLRAAGGPDPEESFKTQFELETKLNQTLPGYYNINERLRCLDYDKIITRYQSKLVAKATEAGTRVTPNREPTRPALQLRPPQSDRDQLNPSPNRRPLDDPPGSRDLNGHYAPLPGIGELNKTVQAATSFGDHDAGDSAEAETGANSERHSGVGVQDAPTLVDNKETRQRSRKLGISHTLKCNLLFPNHHLKGAYLAPSRFQEQPPIDGSRPDDERQHDYTSPRRQNDSPRNQIKPEDVRQKLGRLQMEYQRRFNDREGRRTIAEDLDHKARRDYVITETDLDPMFIEVQVLERGQYFGITPLLFHDEPCLSVVSNGAECLVVSKKHFMAWANDKCLRYLRQTESPYPRDIELSRKLQEAINWRAHRAEVYQMLERGIRERQARRKQFLPAYSGQYCFRTGPA</sequence>
<feature type="region of interest" description="Disordered" evidence="1">
    <location>
        <begin position="468"/>
        <end position="511"/>
    </location>
</feature>
<dbReference type="Proteomes" id="UP001497497">
    <property type="component" value="Unassembled WGS sequence"/>
</dbReference>
<dbReference type="SUPFAM" id="SSF51206">
    <property type="entry name" value="cAMP-binding domain-like"/>
    <property type="match status" value="2"/>
</dbReference>
<dbReference type="PANTHER" id="PTHR23011:SF28">
    <property type="entry name" value="CYCLIC NUCLEOTIDE-BINDING DOMAIN CONTAINING PROTEIN"/>
    <property type="match status" value="1"/>
</dbReference>
<accession>A0AAV2HE29</accession>
<dbReference type="EMBL" id="CAXITT010000074">
    <property type="protein sequence ID" value="CAL1530709.1"/>
    <property type="molecule type" value="Genomic_DNA"/>
</dbReference>
<reference evidence="3 4" key="1">
    <citation type="submission" date="2024-04" db="EMBL/GenBank/DDBJ databases">
        <authorList>
            <consortium name="Genoscope - CEA"/>
            <person name="William W."/>
        </authorList>
    </citation>
    <scope>NUCLEOTIDE SEQUENCE [LARGE SCALE GENOMIC DNA]</scope>
</reference>
<dbReference type="InterPro" id="IPR018490">
    <property type="entry name" value="cNMP-bd_dom_sf"/>
</dbReference>
<dbReference type="PANTHER" id="PTHR23011">
    <property type="entry name" value="CYCLIC NUCLEOTIDE-BINDING DOMAIN CONTAINING PROTEIN"/>
    <property type="match status" value="1"/>
</dbReference>
<comment type="caution">
    <text evidence="3">The sequence shown here is derived from an EMBL/GenBank/DDBJ whole genome shotgun (WGS) entry which is preliminary data.</text>
</comment>
<dbReference type="InterPro" id="IPR014710">
    <property type="entry name" value="RmlC-like_jellyroll"/>
</dbReference>
<evidence type="ECO:0000313" key="3">
    <source>
        <dbReference type="EMBL" id="CAL1530709.1"/>
    </source>
</evidence>
<dbReference type="AlphaFoldDB" id="A0AAV2HE29"/>
<dbReference type="CDD" id="cd00038">
    <property type="entry name" value="CAP_ED"/>
    <property type="match status" value="1"/>
</dbReference>
<name>A0AAV2HE29_LYMST</name>
<dbReference type="PROSITE" id="PS50042">
    <property type="entry name" value="CNMP_BINDING_3"/>
    <property type="match status" value="1"/>
</dbReference>